<sequence>MKKSFEFPKRVEIIFCIFSWGKSGTEDCRLSKGQVAQRIVTCCFGNGESVQQAPSDRKERGWNVDSMDDV</sequence>
<comment type="caution">
    <text evidence="1">The sequence shown here is derived from an EMBL/GenBank/DDBJ whole genome shotgun (WGS) entry which is preliminary data.</text>
</comment>
<organism evidence="1 2">
    <name type="scientific">Cichorium intybus</name>
    <name type="common">Chicory</name>
    <dbReference type="NCBI Taxonomy" id="13427"/>
    <lineage>
        <taxon>Eukaryota</taxon>
        <taxon>Viridiplantae</taxon>
        <taxon>Streptophyta</taxon>
        <taxon>Embryophyta</taxon>
        <taxon>Tracheophyta</taxon>
        <taxon>Spermatophyta</taxon>
        <taxon>Magnoliopsida</taxon>
        <taxon>eudicotyledons</taxon>
        <taxon>Gunneridae</taxon>
        <taxon>Pentapetalae</taxon>
        <taxon>asterids</taxon>
        <taxon>campanulids</taxon>
        <taxon>Asterales</taxon>
        <taxon>Asteraceae</taxon>
        <taxon>Cichorioideae</taxon>
        <taxon>Cichorieae</taxon>
        <taxon>Cichoriinae</taxon>
        <taxon>Cichorium</taxon>
    </lineage>
</organism>
<proteinExistence type="predicted"/>
<name>A0ACB8YTL1_CICIN</name>
<keyword evidence="2" id="KW-1185">Reference proteome</keyword>
<dbReference type="EMBL" id="CM042017">
    <property type="protein sequence ID" value="KAI3688723.1"/>
    <property type="molecule type" value="Genomic_DNA"/>
</dbReference>
<accession>A0ACB8YTL1</accession>
<protein>
    <submittedName>
        <fullName evidence="1">Uncharacterized protein</fullName>
    </submittedName>
</protein>
<reference evidence="1 2" key="2">
    <citation type="journal article" date="2022" name="Mol. Ecol. Resour.">
        <title>The genomes of chicory, endive, great burdock and yacon provide insights into Asteraceae paleo-polyploidization history and plant inulin production.</title>
        <authorList>
            <person name="Fan W."/>
            <person name="Wang S."/>
            <person name="Wang H."/>
            <person name="Wang A."/>
            <person name="Jiang F."/>
            <person name="Liu H."/>
            <person name="Zhao H."/>
            <person name="Xu D."/>
            <person name="Zhang Y."/>
        </authorList>
    </citation>
    <scope>NUCLEOTIDE SEQUENCE [LARGE SCALE GENOMIC DNA]</scope>
    <source>
        <strain evidence="2">cv. Punajuju</strain>
        <tissue evidence="1">Leaves</tissue>
    </source>
</reference>
<dbReference type="Proteomes" id="UP001055811">
    <property type="component" value="Linkage Group LG09"/>
</dbReference>
<evidence type="ECO:0000313" key="1">
    <source>
        <dbReference type="EMBL" id="KAI3688723.1"/>
    </source>
</evidence>
<evidence type="ECO:0000313" key="2">
    <source>
        <dbReference type="Proteomes" id="UP001055811"/>
    </source>
</evidence>
<gene>
    <name evidence="1" type="ORF">L2E82_46512</name>
</gene>
<reference evidence="2" key="1">
    <citation type="journal article" date="2022" name="Mol. Ecol. Resour.">
        <title>The genomes of chicory, endive, great burdock and yacon provide insights into Asteraceae palaeo-polyploidization history and plant inulin production.</title>
        <authorList>
            <person name="Fan W."/>
            <person name="Wang S."/>
            <person name="Wang H."/>
            <person name="Wang A."/>
            <person name="Jiang F."/>
            <person name="Liu H."/>
            <person name="Zhao H."/>
            <person name="Xu D."/>
            <person name="Zhang Y."/>
        </authorList>
    </citation>
    <scope>NUCLEOTIDE SEQUENCE [LARGE SCALE GENOMIC DNA]</scope>
    <source>
        <strain evidence="2">cv. Punajuju</strain>
    </source>
</reference>